<proteinExistence type="inferred from homology"/>
<dbReference type="EC" id="6.1.1.19" evidence="3"/>
<dbReference type="InterPro" id="IPR041086">
    <property type="entry name" value="YBD"/>
</dbReference>
<dbReference type="GO" id="GO:0004814">
    <property type="term" value="F:arginine-tRNA ligase activity"/>
    <property type="evidence" value="ECO:0007669"/>
    <property type="project" value="UniProtKB-EC"/>
</dbReference>
<feature type="domain" description="DALR anticodon binding" evidence="14">
    <location>
        <begin position="809"/>
        <end position="934"/>
    </location>
</feature>
<accession>A0A0J7L961</accession>
<dbReference type="InterPro" id="IPR001278">
    <property type="entry name" value="Arg-tRNA-ligase"/>
</dbReference>
<dbReference type="GO" id="GO:0005524">
    <property type="term" value="F:ATP binding"/>
    <property type="evidence" value="ECO:0007669"/>
    <property type="project" value="UniProtKB-KW"/>
</dbReference>
<dbReference type="InterPro" id="IPR035684">
    <property type="entry name" value="ArgRS_core"/>
</dbReference>
<dbReference type="PRINTS" id="PR01038">
    <property type="entry name" value="TRNASYNTHARG"/>
</dbReference>
<dbReference type="InterPro" id="IPR005148">
    <property type="entry name" value="Arg-tRNA-synth_N"/>
</dbReference>
<dbReference type="PANTHER" id="PTHR11956">
    <property type="entry name" value="ARGINYL-TRNA SYNTHETASE"/>
    <property type="match status" value="1"/>
</dbReference>
<dbReference type="InterPro" id="IPR008909">
    <property type="entry name" value="DALR_anticod-bd"/>
</dbReference>
<reference evidence="16 17" key="1">
    <citation type="submission" date="2015-04" db="EMBL/GenBank/DDBJ databases">
        <title>Lasius niger genome sequencing.</title>
        <authorList>
            <person name="Konorov E.A."/>
            <person name="Nikitin M.A."/>
            <person name="Kirill M.V."/>
            <person name="Chang P."/>
        </authorList>
    </citation>
    <scope>NUCLEOTIDE SEQUENCE [LARGE SCALE GENOMIC DNA]</scope>
    <source>
        <tissue evidence="16">Whole</tissue>
    </source>
</reference>
<evidence type="ECO:0000256" key="12">
    <source>
        <dbReference type="ARBA" id="ARBA00071644"/>
    </source>
</evidence>
<dbReference type="GO" id="GO:0005829">
    <property type="term" value="C:cytosol"/>
    <property type="evidence" value="ECO:0007669"/>
    <property type="project" value="UniProtKB-SubCell"/>
</dbReference>
<dbReference type="SUPFAM" id="SSF47323">
    <property type="entry name" value="Anticodon-binding domain of a subclass of class I aminoacyl-tRNA synthetases"/>
    <property type="match status" value="1"/>
</dbReference>
<evidence type="ECO:0000256" key="7">
    <source>
        <dbReference type="ARBA" id="ARBA00022840"/>
    </source>
</evidence>
<dbReference type="FunFam" id="3.30.1360.70:FF:000002">
    <property type="entry name" value="arginine--tRNA ligase, cytoplasmic"/>
    <property type="match status" value="1"/>
</dbReference>
<dbReference type="PANTHER" id="PTHR11956:SF5">
    <property type="entry name" value="ARGININE--TRNA LIGASE, CYTOPLASMIC"/>
    <property type="match status" value="1"/>
</dbReference>
<comment type="subcellular location">
    <subcellularLocation>
        <location evidence="1">Cytoplasm</location>
        <location evidence="1">Cytosol</location>
    </subcellularLocation>
</comment>
<dbReference type="InterPro" id="IPR014729">
    <property type="entry name" value="Rossmann-like_a/b/a_fold"/>
</dbReference>
<comment type="similarity">
    <text evidence="2 13">Belongs to the class-I aminoacyl-tRNA synthetase family.</text>
</comment>
<dbReference type="STRING" id="67767.A0A0J7L961"/>
<dbReference type="InterPro" id="IPR001412">
    <property type="entry name" value="aa-tRNA-synth_I_CS"/>
</dbReference>
<keyword evidence="4" id="KW-0963">Cytoplasm</keyword>
<evidence type="ECO:0000259" key="14">
    <source>
        <dbReference type="SMART" id="SM00836"/>
    </source>
</evidence>
<comment type="caution">
    <text evidence="16">The sequence shown here is derived from an EMBL/GenBank/DDBJ whole genome shotgun (WGS) entry which is preliminary data.</text>
</comment>
<dbReference type="Pfam" id="PF03485">
    <property type="entry name" value="Arg_tRNA_synt_N"/>
    <property type="match status" value="1"/>
</dbReference>
<dbReference type="NCBIfam" id="TIGR00456">
    <property type="entry name" value="argS"/>
    <property type="match status" value="1"/>
</dbReference>
<evidence type="ECO:0000256" key="2">
    <source>
        <dbReference type="ARBA" id="ARBA00005594"/>
    </source>
</evidence>
<dbReference type="Gene3D" id="1.10.730.10">
    <property type="entry name" value="Isoleucyl-tRNA Synthetase, Domain 1"/>
    <property type="match status" value="1"/>
</dbReference>
<dbReference type="FunFam" id="1.10.730.10:FF:000064">
    <property type="entry name" value="Probable arginine--tRNA ligase, cytoplasmic"/>
    <property type="match status" value="1"/>
</dbReference>
<evidence type="ECO:0000256" key="3">
    <source>
        <dbReference type="ARBA" id="ARBA00012837"/>
    </source>
</evidence>
<dbReference type="InterPro" id="IPR009080">
    <property type="entry name" value="tRNAsynth_Ia_anticodon-bd"/>
</dbReference>
<evidence type="ECO:0000256" key="6">
    <source>
        <dbReference type="ARBA" id="ARBA00022741"/>
    </source>
</evidence>
<protein>
    <recommendedName>
        <fullName evidence="12">Probable arginine--tRNA ligase, cytoplasmic</fullName>
        <ecNumber evidence="3">6.1.1.19</ecNumber>
    </recommendedName>
    <alternativeName>
        <fullName evidence="10">Arginyl-tRNA synthetase</fullName>
    </alternativeName>
</protein>
<dbReference type="Gene3D" id="3.40.50.620">
    <property type="entry name" value="HUPs"/>
    <property type="match status" value="1"/>
</dbReference>
<dbReference type="AlphaFoldDB" id="A0A0J7L961"/>
<evidence type="ECO:0000256" key="8">
    <source>
        <dbReference type="ARBA" id="ARBA00022917"/>
    </source>
</evidence>
<dbReference type="CDD" id="cd00671">
    <property type="entry name" value="ArgRS_core"/>
    <property type="match status" value="1"/>
</dbReference>
<evidence type="ECO:0000256" key="4">
    <source>
        <dbReference type="ARBA" id="ARBA00022490"/>
    </source>
</evidence>
<dbReference type="GO" id="GO:0006420">
    <property type="term" value="P:arginyl-tRNA aminoacylation"/>
    <property type="evidence" value="ECO:0007669"/>
    <property type="project" value="InterPro"/>
</dbReference>
<dbReference type="FunFam" id="3.40.50.620:FF:000084">
    <property type="entry name" value="arginine--tRNA ligase, cytoplasmic"/>
    <property type="match status" value="1"/>
</dbReference>
<dbReference type="EMBL" id="LBMM01000233">
    <property type="protein sequence ID" value="KMR03562.1"/>
    <property type="molecule type" value="Genomic_DNA"/>
</dbReference>
<dbReference type="HAMAP" id="MF_00123">
    <property type="entry name" value="Arg_tRNA_synth"/>
    <property type="match status" value="1"/>
</dbReference>
<dbReference type="GO" id="GO:0017101">
    <property type="term" value="C:aminoacyl-tRNA synthetase multienzyme complex"/>
    <property type="evidence" value="ECO:0007669"/>
    <property type="project" value="UniProtKB-ARBA"/>
</dbReference>
<sequence>MSSMSSAQIVSAGSAIHNKMPPALVGPLALASTPVSYPGAQFWQPGLQPGTSQDVKPFPQPAYTGKPATAVSSGDIVQAQPPPPWEGRAIATHKLRLVEFSAYMEQQRDQDIYHKHLFVHIGGSATYADPLLEAVDVKQIYDKFPEKKGGLKELYDKGPQAAFFLVKFWADLNSNIQDEAGAFYGVTSQYESNENMTITCSTKVCSFGKQVVEKVETEYARFENGRFVYRISRSPMCEYMINFIHKLKHLPEKYMMNSVLENFTILQEKEIALIKQKIEWLHQNITTDTSQSIPDANKEEFERLQQENIKLKHRIAILTRTIEAQRGKASAMSNTPQSNTISINNTLWDIFHRAITAAYPNVLNPRVIVTTSNNPKFGDYQCNNAMPLAQELSSSGTKVLPRNVANNIMSKLEESPLIDKYEVAGAGFINIYLKRDFGQLILSNWLKTGEVLPPYVEKKRVIVDFSSPNIAKEMHVGHLRSTIIGDSISRLLEYLGHDVLRLNHIGDWGTQFGMLIAHLQDKFPNYSTVAPPIQDLQAFYKESKIRFDSDEEFKKRAYECVVKLQAFEPDITKAWKMICDVSRQEFEKVYTRLDIKLVERGESFYQKRMGLIVKELESRNLLEEDNGRKVMWGEKRGSGIPLTIIKSDGGFTYDTSDMAAIKQRIEEENADWASIMLYSVIYVTDAGQSLHFQMLESCAQKAGIVRSYHRMDHVGFGVVLGEDKKKFKTRSGDTVKLIELLDEGLKRTLEKLKEKGRDKVLSEEDLKAAQESVTYGCIKYADLSHNRNHEYVFSFDKMLEDKGNTAVYLLYALTRIRSIARTAKVTQDELRRHARDTPISLEHEKEWKLAKVLLKFPDIILDISENMYLHPLCEFCYEISCAFTEFYDKCYCVEKNQAGEIVKVHMGRLLLTEATAIVLEKCFVLLGLKPVSRM</sequence>
<dbReference type="InterPro" id="IPR036695">
    <property type="entry name" value="Arg-tRNA-synth_N_sf"/>
</dbReference>
<dbReference type="Gene3D" id="3.30.1360.70">
    <property type="entry name" value="Arginyl tRNA synthetase N-terminal domain"/>
    <property type="match status" value="1"/>
</dbReference>
<evidence type="ECO:0000313" key="16">
    <source>
        <dbReference type="EMBL" id="KMR03562.1"/>
    </source>
</evidence>
<evidence type="ECO:0000256" key="1">
    <source>
        <dbReference type="ARBA" id="ARBA00004514"/>
    </source>
</evidence>
<comment type="catalytic activity">
    <reaction evidence="11">
        <text>tRNA(Arg) + L-arginine + ATP = L-arginyl-tRNA(Arg) + AMP + diphosphate</text>
        <dbReference type="Rhea" id="RHEA:20301"/>
        <dbReference type="Rhea" id="RHEA-COMP:9658"/>
        <dbReference type="Rhea" id="RHEA-COMP:9673"/>
        <dbReference type="ChEBI" id="CHEBI:30616"/>
        <dbReference type="ChEBI" id="CHEBI:32682"/>
        <dbReference type="ChEBI" id="CHEBI:33019"/>
        <dbReference type="ChEBI" id="CHEBI:78442"/>
        <dbReference type="ChEBI" id="CHEBI:78513"/>
        <dbReference type="ChEBI" id="CHEBI:456215"/>
        <dbReference type="EC" id="6.1.1.19"/>
    </reaction>
</comment>
<dbReference type="SUPFAM" id="SSF52374">
    <property type="entry name" value="Nucleotidylyl transferase"/>
    <property type="match status" value="1"/>
</dbReference>
<keyword evidence="8 13" id="KW-0648">Protein biosynthesis</keyword>
<evidence type="ECO:0000256" key="9">
    <source>
        <dbReference type="ARBA" id="ARBA00023146"/>
    </source>
</evidence>
<dbReference type="SUPFAM" id="SSF55190">
    <property type="entry name" value="Arginyl-tRNA synthetase (ArgRS), N-terminal 'additional' domain"/>
    <property type="match status" value="1"/>
</dbReference>
<name>A0A0J7L961_LASNI</name>
<dbReference type="OrthoDB" id="68056at2759"/>
<dbReference type="Proteomes" id="UP000036403">
    <property type="component" value="Unassembled WGS sequence"/>
</dbReference>
<dbReference type="FunFam" id="2.70.50.80:FF:000003">
    <property type="entry name" value="Scalloped, isoform D"/>
    <property type="match status" value="1"/>
</dbReference>
<keyword evidence="5 13" id="KW-0436">Ligase</keyword>
<dbReference type="Pfam" id="PF05746">
    <property type="entry name" value="DALR_1"/>
    <property type="match status" value="1"/>
</dbReference>
<evidence type="ECO:0000256" key="10">
    <source>
        <dbReference type="ARBA" id="ARBA00033033"/>
    </source>
</evidence>
<keyword evidence="7 13" id="KW-0067">ATP-binding</keyword>
<dbReference type="Gene3D" id="2.70.50.80">
    <property type="match status" value="1"/>
</dbReference>
<dbReference type="SMART" id="SM00836">
    <property type="entry name" value="DALR_1"/>
    <property type="match status" value="1"/>
</dbReference>
<evidence type="ECO:0000313" key="17">
    <source>
        <dbReference type="Proteomes" id="UP000036403"/>
    </source>
</evidence>
<organism evidence="16 17">
    <name type="scientific">Lasius niger</name>
    <name type="common">Black garden ant</name>
    <dbReference type="NCBI Taxonomy" id="67767"/>
    <lineage>
        <taxon>Eukaryota</taxon>
        <taxon>Metazoa</taxon>
        <taxon>Ecdysozoa</taxon>
        <taxon>Arthropoda</taxon>
        <taxon>Hexapoda</taxon>
        <taxon>Insecta</taxon>
        <taxon>Pterygota</taxon>
        <taxon>Neoptera</taxon>
        <taxon>Endopterygota</taxon>
        <taxon>Hymenoptera</taxon>
        <taxon>Apocrita</taxon>
        <taxon>Aculeata</taxon>
        <taxon>Formicoidea</taxon>
        <taxon>Formicidae</taxon>
        <taxon>Formicinae</taxon>
        <taxon>Lasius</taxon>
        <taxon>Lasius</taxon>
    </lineage>
</organism>
<dbReference type="SMART" id="SM01016">
    <property type="entry name" value="Arg_tRNA_synt_N"/>
    <property type="match status" value="1"/>
</dbReference>
<evidence type="ECO:0000256" key="11">
    <source>
        <dbReference type="ARBA" id="ARBA00049339"/>
    </source>
</evidence>
<feature type="domain" description="Arginyl tRNA synthetase N-terminal" evidence="15">
    <location>
        <begin position="345"/>
        <end position="433"/>
    </location>
</feature>
<keyword evidence="9 13" id="KW-0030">Aminoacyl-tRNA synthetase</keyword>
<keyword evidence="17" id="KW-1185">Reference proteome</keyword>
<keyword evidence="6 13" id="KW-0547">Nucleotide-binding</keyword>
<gene>
    <name evidence="16" type="ORF">RF55_766</name>
</gene>
<dbReference type="PaxDb" id="67767-A0A0J7L961"/>
<dbReference type="Pfam" id="PF17725">
    <property type="entry name" value="YBD"/>
    <property type="match status" value="1"/>
</dbReference>
<dbReference type="PROSITE" id="PS00178">
    <property type="entry name" value="AA_TRNA_LIGASE_I"/>
    <property type="match status" value="1"/>
</dbReference>
<evidence type="ECO:0000256" key="5">
    <source>
        <dbReference type="ARBA" id="ARBA00022598"/>
    </source>
</evidence>
<evidence type="ECO:0000256" key="13">
    <source>
        <dbReference type="RuleBase" id="RU363038"/>
    </source>
</evidence>
<evidence type="ECO:0000259" key="15">
    <source>
        <dbReference type="SMART" id="SM01016"/>
    </source>
</evidence>
<dbReference type="Pfam" id="PF00750">
    <property type="entry name" value="tRNA-synt_1d"/>
    <property type="match status" value="1"/>
</dbReference>